<feature type="transmembrane region" description="Helical" evidence="7">
    <location>
        <begin position="501"/>
        <end position="520"/>
    </location>
</feature>
<dbReference type="Pfam" id="PF02683">
    <property type="entry name" value="DsbD_TM"/>
    <property type="match status" value="1"/>
</dbReference>
<evidence type="ECO:0000313" key="10">
    <source>
        <dbReference type="EMBL" id="GAA0874466.1"/>
    </source>
</evidence>
<keyword evidence="2 7" id="KW-0812">Transmembrane</keyword>
<keyword evidence="11" id="KW-1185">Reference proteome</keyword>
<feature type="transmembrane region" description="Helical" evidence="7">
    <location>
        <begin position="234"/>
        <end position="258"/>
    </location>
</feature>
<evidence type="ECO:0000256" key="5">
    <source>
        <dbReference type="ARBA" id="ARBA00023136"/>
    </source>
</evidence>
<feature type="signal peptide" evidence="8">
    <location>
        <begin position="1"/>
        <end position="21"/>
    </location>
</feature>
<evidence type="ECO:0000256" key="2">
    <source>
        <dbReference type="ARBA" id="ARBA00022692"/>
    </source>
</evidence>
<feature type="transmembrane region" description="Helical" evidence="7">
    <location>
        <begin position="427"/>
        <end position="444"/>
    </location>
</feature>
<evidence type="ECO:0000256" key="7">
    <source>
        <dbReference type="SAM" id="Phobius"/>
    </source>
</evidence>
<comment type="caution">
    <text evidence="10">The sequence shown here is derived from an EMBL/GenBank/DDBJ whole genome shotgun (WGS) entry which is preliminary data.</text>
</comment>
<dbReference type="RefSeq" id="WP_343785363.1">
    <property type="nucleotide sequence ID" value="NZ_BAAAFH010000003.1"/>
</dbReference>
<reference evidence="10 11" key="1">
    <citation type="journal article" date="2019" name="Int. J. Syst. Evol. Microbiol.">
        <title>The Global Catalogue of Microorganisms (GCM) 10K type strain sequencing project: providing services to taxonomists for standard genome sequencing and annotation.</title>
        <authorList>
            <consortium name="The Broad Institute Genomics Platform"/>
            <consortium name="The Broad Institute Genome Sequencing Center for Infectious Disease"/>
            <person name="Wu L."/>
            <person name="Ma J."/>
        </authorList>
    </citation>
    <scope>NUCLEOTIDE SEQUENCE [LARGE SCALE GENOMIC DNA]</scope>
    <source>
        <strain evidence="10 11">JCM 16083</strain>
    </source>
</reference>
<dbReference type="Pfam" id="PF13899">
    <property type="entry name" value="Thioredoxin_7"/>
    <property type="match status" value="1"/>
</dbReference>
<dbReference type="SUPFAM" id="SSF52833">
    <property type="entry name" value="Thioredoxin-like"/>
    <property type="match status" value="1"/>
</dbReference>
<feature type="chain" id="PRO_5047158946" evidence="8">
    <location>
        <begin position="22"/>
        <end position="715"/>
    </location>
</feature>
<evidence type="ECO:0000259" key="9">
    <source>
        <dbReference type="Pfam" id="PF02683"/>
    </source>
</evidence>
<sequence>MTYTKMITSFFAVLFSVMAFGQPGDSWKNYVTWSFSVDYHDNCEATLNATAKLAEHWHIFSITHDPDKADFIGMPTTLTFSKNASYDLVGKVKESKKPIVFKDDFGEQIYHEKQVTFSQRIKLKTDGEFDVKMEYEFQICDENGCLFPPAPDHTFKIRANTNCGAVKPAGTKEQTGDNSSQTEENSTSDKTASSDESVVTAPSDSVAKTAKKESKAFVPIDNSKDASSEKEVNLWLIFLGGFGAGLAALFTPCVFPMIPMTVTFFTKQSGSRAKGIGNAVIYGLSIIVIYVSIGLLINLLTDNASVVYEVSTSATLNLIFFAIFIIFAFSFLGAFEIQLPTSWINKTDAQADRGGLIGIFFMAITLVLVSFSCTGPIVGTALVEAIASGSVIAPAVIMGGFATALALPFTLFAIFPSWLKNLPQSGGWLNSVKVVLGLLEIALAMKFLSMVDLAYHWDILTREIFVAVWVVVFAIIGIYLLGKIQFSHDSPVEKLTVTRFMFALTALVFAVYLLPGMWGAPLSMIDGVAPPRTHSEDNFRFVKGNPEFEVTDLFTEYRSYMHEVGDGSILVFHDLEKAQEYAAKVDKPVLLDFTGHSCANCRKTESTVWTNDKIRPILQNEVVIASLYCDDREKLPEDEQVYSENLGGKMKTVGNKWSDFQIGKYGQISQPLYVMTHWDGSDLSEPLGYEPNIGNYLSFLRKGIENYKKYQSTME</sequence>
<proteinExistence type="predicted"/>
<dbReference type="PANTHER" id="PTHR32234">
    <property type="entry name" value="THIOL:DISULFIDE INTERCHANGE PROTEIN DSBD"/>
    <property type="match status" value="1"/>
</dbReference>
<evidence type="ECO:0000313" key="11">
    <source>
        <dbReference type="Proteomes" id="UP001501126"/>
    </source>
</evidence>
<keyword evidence="8" id="KW-0732">Signal</keyword>
<keyword evidence="3" id="KW-0201">Cytochrome c-type biogenesis</keyword>
<feature type="transmembrane region" description="Helical" evidence="7">
    <location>
        <begin position="356"/>
        <end position="379"/>
    </location>
</feature>
<protein>
    <submittedName>
        <fullName evidence="10">Cytochrome c biogenesis protein CcdA</fullName>
    </submittedName>
</protein>
<feature type="transmembrane region" description="Helical" evidence="7">
    <location>
        <begin position="279"/>
        <end position="301"/>
    </location>
</feature>
<keyword evidence="4 7" id="KW-1133">Transmembrane helix</keyword>
<gene>
    <name evidence="10" type="ORF">GCM10009118_08740</name>
</gene>
<evidence type="ECO:0000256" key="3">
    <source>
        <dbReference type="ARBA" id="ARBA00022748"/>
    </source>
</evidence>
<accession>A0ABN1MMJ7</accession>
<feature type="compositionally biased region" description="Polar residues" evidence="6">
    <location>
        <begin position="172"/>
        <end position="203"/>
    </location>
</feature>
<evidence type="ECO:0000256" key="6">
    <source>
        <dbReference type="SAM" id="MobiDB-lite"/>
    </source>
</evidence>
<dbReference type="InterPro" id="IPR036249">
    <property type="entry name" value="Thioredoxin-like_sf"/>
</dbReference>
<dbReference type="InterPro" id="IPR003834">
    <property type="entry name" value="Cyt_c_assmbl_TM_dom"/>
</dbReference>
<keyword evidence="5 7" id="KW-0472">Membrane</keyword>
<dbReference type="EMBL" id="BAAAFH010000003">
    <property type="protein sequence ID" value="GAA0874466.1"/>
    <property type="molecule type" value="Genomic_DNA"/>
</dbReference>
<feature type="region of interest" description="Disordered" evidence="6">
    <location>
        <begin position="166"/>
        <end position="206"/>
    </location>
</feature>
<evidence type="ECO:0000256" key="4">
    <source>
        <dbReference type="ARBA" id="ARBA00022989"/>
    </source>
</evidence>
<name>A0ABN1MMJ7_9FLAO</name>
<dbReference type="Gene3D" id="3.40.30.10">
    <property type="entry name" value="Glutaredoxin"/>
    <property type="match status" value="1"/>
</dbReference>
<evidence type="ECO:0000256" key="8">
    <source>
        <dbReference type="SAM" id="SignalP"/>
    </source>
</evidence>
<feature type="transmembrane region" description="Helical" evidence="7">
    <location>
        <begin position="464"/>
        <end position="481"/>
    </location>
</feature>
<dbReference type="Proteomes" id="UP001501126">
    <property type="component" value="Unassembled WGS sequence"/>
</dbReference>
<comment type="subcellular location">
    <subcellularLocation>
        <location evidence="1">Membrane</location>
        <topology evidence="1">Multi-pass membrane protein</topology>
    </subcellularLocation>
</comment>
<feature type="transmembrane region" description="Helical" evidence="7">
    <location>
        <begin position="313"/>
        <end position="335"/>
    </location>
</feature>
<evidence type="ECO:0000256" key="1">
    <source>
        <dbReference type="ARBA" id="ARBA00004141"/>
    </source>
</evidence>
<feature type="transmembrane region" description="Helical" evidence="7">
    <location>
        <begin position="391"/>
        <end position="415"/>
    </location>
</feature>
<feature type="domain" description="Cytochrome C biogenesis protein transmembrane" evidence="9">
    <location>
        <begin position="234"/>
        <end position="449"/>
    </location>
</feature>
<dbReference type="PANTHER" id="PTHR32234:SF0">
    <property type="entry name" value="THIOL:DISULFIDE INTERCHANGE PROTEIN DSBD"/>
    <property type="match status" value="1"/>
</dbReference>
<organism evidence="10 11">
    <name type="scientific">Wandonia haliotis</name>
    <dbReference type="NCBI Taxonomy" id="574963"/>
    <lineage>
        <taxon>Bacteria</taxon>
        <taxon>Pseudomonadati</taxon>
        <taxon>Bacteroidota</taxon>
        <taxon>Flavobacteriia</taxon>
        <taxon>Flavobacteriales</taxon>
        <taxon>Crocinitomicaceae</taxon>
        <taxon>Wandonia</taxon>
    </lineage>
</organism>